<reference evidence="12 13" key="1">
    <citation type="submission" date="2014-03" db="EMBL/GenBank/DDBJ databases">
        <title>Complete genome sequence of Pseudomonas stutzeri 19SMN4.</title>
        <authorList>
            <person name="Brunet-Galmes I."/>
            <person name="Nogales B."/>
            <person name="Busquets A."/>
            <person name="Pena A."/>
            <person name="Gomila M."/>
            <person name="Garcia-Valdes E."/>
            <person name="Lalucat J."/>
            <person name="Bennasar A."/>
            <person name="Bosch R."/>
        </authorList>
    </citation>
    <scope>NUCLEOTIDE SEQUENCE [LARGE SCALE GENOMIC DNA]</scope>
    <source>
        <strain evidence="12 13">19SMN4</strain>
    </source>
</reference>
<organism evidence="12 13">
    <name type="scientific">Stutzerimonas stutzeri</name>
    <name type="common">Pseudomonas stutzeri</name>
    <dbReference type="NCBI Taxonomy" id="316"/>
    <lineage>
        <taxon>Bacteria</taxon>
        <taxon>Pseudomonadati</taxon>
        <taxon>Pseudomonadota</taxon>
        <taxon>Gammaproteobacteria</taxon>
        <taxon>Pseudomonadales</taxon>
        <taxon>Pseudomonadaceae</taxon>
        <taxon>Stutzerimonas</taxon>
    </lineage>
</organism>
<keyword evidence="4 8" id="KW-0975">Bacterial flagellum</keyword>
<dbReference type="SUPFAM" id="SSF117143">
    <property type="entry name" value="Flagellar hook protein flgE"/>
    <property type="match status" value="1"/>
</dbReference>
<dbReference type="GO" id="GO:0009426">
    <property type="term" value="C:bacterial-type flagellum basal body, distal rod"/>
    <property type="evidence" value="ECO:0007669"/>
    <property type="project" value="UniProtKB-UniRule"/>
</dbReference>
<evidence type="ECO:0000256" key="7">
    <source>
        <dbReference type="NCBIfam" id="TIGR02488"/>
    </source>
</evidence>
<dbReference type="Proteomes" id="UP000025238">
    <property type="component" value="Chromosome"/>
</dbReference>
<dbReference type="NCBIfam" id="TIGR03506">
    <property type="entry name" value="FlgEFG_subfam"/>
    <property type="match status" value="2"/>
</dbReference>
<accession>A0A023WYK5</accession>
<dbReference type="AlphaFoldDB" id="A0A023WYK5"/>
<keyword evidence="12" id="KW-0282">Flagellum</keyword>
<protein>
    <recommendedName>
        <fullName evidence="3 7">Flagellar basal-body rod protein FlgG</fullName>
    </recommendedName>
    <alternativeName>
        <fullName evidence="6 8">Distal rod protein</fullName>
    </alternativeName>
</protein>
<evidence type="ECO:0000256" key="6">
    <source>
        <dbReference type="ARBA" id="ARBA00032912"/>
    </source>
</evidence>
<dbReference type="NCBIfam" id="TIGR02488">
    <property type="entry name" value="flgG_G_neg"/>
    <property type="match status" value="1"/>
</dbReference>
<feature type="domain" description="Flagellar basal-body/hook protein C-terminal" evidence="10">
    <location>
        <begin position="215"/>
        <end position="259"/>
    </location>
</feature>
<dbReference type="Pfam" id="PF00460">
    <property type="entry name" value="Flg_bb_rod"/>
    <property type="match status" value="1"/>
</dbReference>
<dbReference type="Pfam" id="PF22692">
    <property type="entry name" value="LlgE_F_G_D1"/>
    <property type="match status" value="1"/>
</dbReference>
<dbReference type="InterPro" id="IPR019776">
    <property type="entry name" value="Flagellar_basal_body_rod_CS"/>
</dbReference>
<dbReference type="EMBL" id="CP007509">
    <property type="protein sequence ID" value="AHY44840.1"/>
    <property type="molecule type" value="Genomic_DNA"/>
</dbReference>
<evidence type="ECO:0000256" key="8">
    <source>
        <dbReference type="RuleBase" id="RU362116"/>
    </source>
</evidence>
<proteinExistence type="inferred from homology"/>
<dbReference type="InterPro" id="IPR010930">
    <property type="entry name" value="Flg_bb/hook_C_dom"/>
</dbReference>
<dbReference type="InterPro" id="IPR001444">
    <property type="entry name" value="Flag_bb_rod_N"/>
</dbReference>
<gene>
    <name evidence="12" type="primary">flgG</name>
    <name evidence="12" type="ORF">UIB01_21120</name>
</gene>
<evidence type="ECO:0000256" key="5">
    <source>
        <dbReference type="ARBA" id="ARBA00025933"/>
    </source>
</evidence>
<dbReference type="PANTHER" id="PTHR30435">
    <property type="entry name" value="FLAGELLAR PROTEIN"/>
    <property type="match status" value="1"/>
</dbReference>
<feature type="domain" description="Flagellar basal body rod protein N-terminal" evidence="9">
    <location>
        <begin position="8"/>
        <end position="35"/>
    </location>
</feature>
<sequence length="261" mass="27200">MNSALWVSKTGLAAQDKAMATVANNLANVNTNGFKSDRAVFEDLFYVIEKQPGAQADEINTVPSGIQLGSGVRVAGTQKVFTEGSIQTTGQPMDLAIVGRGFFQVESPNGDIFYTENGQFQLNAEGMMVNAQGLPLNPAIEVPEGSTGFTVGSDGIVTAVLAGDTLPSELGQITLVNFTNPGGLEALGGNLYRETVASGEPVEGVPGEEGLGQLKQGVLEGSNVQVVEAMVAMIAIQRAYEANAKVLDAASGMQQFLNQTV</sequence>
<feature type="domain" description="Flagellar hook protein FlgE/F/G-like D1" evidence="11">
    <location>
        <begin position="96"/>
        <end position="159"/>
    </location>
</feature>
<dbReference type="InterPro" id="IPR037925">
    <property type="entry name" value="FlgE/F/G-like"/>
</dbReference>
<keyword evidence="12" id="KW-0969">Cilium</keyword>
<evidence type="ECO:0000259" key="10">
    <source>
        <dbReference type="Pfam" id="PF06429"/>
    </source>
</evidence>
<dbReference type="PATRIC" id="fig|316.97.peg.4227"/>
<evidence type="ECO:0000259" key="9">
    <source>
        <dbReference type="Pfam" id="PF00460"/>
    </source>
</evidence>
<evidence type="ECO:0000256" key="1">
    <source>
        <dbReference type="ARBA" id="ARBA00004117"/>
    </source>
</evidence>
<keyword evidence="12" id="KW-0966">Cell projection</keyword>
<comment type="subunit">
    <text evidence="5 8">The basal body constitutes a major portion of the flagellar organelle and consists of four rings (L,P,S, and M) mounted on a central rod. The rod consists of about 26 subunits of FlgG in the distal portion, and FlgB, FlgC and FlgF are thought to build up the proximal portion of the rod with about 6 subunits each.</text>
</comment>
<evidence type="ECO:0000256" key="3">
    <source>
        <dbReference type="ARBA" id="ARBA00017948"/>
    </source>
</evidence>
<dbReference type="KEGG" id="pstu:UIB01_21120"/>
<name>A0A023WYK5_STUST</name>
<dbReference type="InterPro" id="IPR053967">
    <property type="entry name" value="LlgE_F_G-like_D1"/>
</dbReference>
<comment type="similarity">
    <text evidence="2 8">Belongs to the flagella basal body rod proteins family.</text>
</comment>
<dbReference type="InterPro" id="IPR012834">
    <property type="entry name" value="FlgG_G_neg"/>
</dbReference>
<dbReference type="PANTHER" id="PTHR30435:SF19">
    <property type="entry name" value="FLAGELLAR BASAL-BODY ROD PROTEIN FLGG"/>
    <property type="match status" value="1"/>
</dbReference>
<dbReference type="PROSITE" id="PS00588">
    <property type="entry name" value="FLAGELLA_BB_ROD"/>
    <property type="match status" value="1"/>
</dbReference>
<dbReference type="GO" id="GO:0071978">
    <property type="term" value="P:bacterial-type flagellum-dependent swarming motility"/>
    <property type="evidence" value="ECO:0007669"/>
    <property type="project" value="TreeGrafter"/>
</dbReference>
<dbReference type="InterPro" id="IPR020013">
    <property type="entry name" value="Flagellar_FlgE/F/G"/>
</dbReference>
<evidence type="ECO:0000313" key="13">
    <source>
        <dbReference type="Proteomes" id="UP000025238"/>
    </source>
</evidence>
<dbReference type="Pfam" id="PF06429">
    <property type="entry name" value="Flg_bbr_C"/>
    <property type="match status" value="1"/>
</dbReference>
<evidence type="ECO:0000259" key="11">
    <source>
        <dbReference type="Pfam" id="PF22692"/>
    </source>
</evidence>
<evidence type="ECO:0000313" key="12">
    <source>
        <dbReference type="EMBL" id="AHY44840.1"/>
    </source>
</evidence>
<comment type="subcellular location">
    <subcellularLocation>
        <location evidence="1 8">Bacterial flagellum basal body</location>
    </subcellularLocation>
</comment>
<evidence type="ECO:0000256" key="2">
    <source>
        <dbReference type="ARBA" id="ARBA00009677"/>
    </source>
</evidence>
<evidence type="ECO:0000256" key="4">
    <source>
        <dbReference type="ARBA" id="ARBA00023143"/>
    </source>
</evidence>